<name>A0A1A8XDE9_9PROT</name>
<organism evidence="2 3">
    <name type="scientific">Candidatus Accumulibacter aalborgensis</name>
    <dbReference type="NCBI Taxonomy" id="1860102"/>
    <lineage>
        <taxon>Bacteria</taxon>
        <taxon>Pseudomonadati</taxon>
        <taxon>Pseudomonadota</taxon>
        <taxon>Betaproteobacteria</taxon>
        <taxon>Candidatus Accumulibacter</taxon>
    </lineage>
</organism>
<keyword evidence="1 2" id="KW-0812">Transmembrane</keyword>
<dbReference type="InterPro" id="IPR036249">
    <property type="entry name" value="Thioredoxin-like_sf"/>
</dbReference>
<evidence type="ECO:0000313" key="2">
    <source>
        <dbReference type="EMBL" id="SBT03234.1"/>
    </source>
</evidence>
<protein>
    <submittedName>
        <fullName evidence="2">Putative transmembrane protein</fullName>
    </submittedName>
</protein>
<accession>A0A1A8XDE9</accession>
<dbReference type="AlphaFoldDB" id="A0A1A8XDE9"/>
<proteinExistence type="predicted"/>
<dbReference type="STRING" id="1860102.ACCAA_10151"/>
<evidence type="ECO:0000256" key="1">
    <source>
        <dbReference type="SAM" id="Phobius"/>
    </source>
</evidence>
<keyword evidence="1" id="KW-1133">Transmembrane helix</keyword>
<sequence length="206" mass="22342">MTIDKIAQGKGGDSVLATTDAPTTRRLKGRLILLAIVAVGVLPLLGALYFRYVSPPAVKATAGRPLDPPLPLAFEFLQRSDGTPLQHPEVSGTWLVIFAAPGACDARCQHTLYLTRQARTAQGRNMARVDRLWLVTDATTPTASLLSEHPDLTVVKATDGKVLQALGGTDSRYINLVDRRGLLVFRYPDDPEPKAFIGELGKLIKF</sequence>
<feature type="transmembrane region" description="Helical" evidence="1">
    <location>
        <begin position="31"/>
        <end position="50"/>
    </location>
</feature>
<dbReference type="Proteomes" id="UP000199169">
    <property type="component" value="Unassembled WGS sequence"/>
</dbReference>
<dbReference type="EMBL" id="FLQX01000001">
    <property type="protein sequence ID" value="SBT03234.1"/>
    <property type="molecule type" value="Genomic_DNA"/>
</dbReference>
<dbReference type="RefSeq" id="WP_186405331.1">
    <property type="nucleotide sequence ID" value="NZ_FLQX01000001.1"/>
</dbReference>
<evidence type="ECO:0000313" key="3">
    <source>
        <dbReference type="Proteomes" id="UP000199169"/>
    </source>
</evidence>
<keyword evidence="1" id="KW-0472">Membrane</keyword>
<keyword evidence="3" id="KW-1185">Reference proteome</keyword>
<dbReference type="SUPFAM" id="SSF52833">
    <property type="entry name" value="Thioredoxin-like"/>
    <property type="match status" value="1"/>
</dbReference>
<gene>
    <name evidence="2" type="ORF">ACCAA_10151</name>
</gene>
<reference evidence="2 3" key="1">
    <citation type="submission" date="2016-06" db="EMBL/GenBank/DDBJ databases">
        <authorList>
            <person name="Kjaerup R.B."/>
            <person name="Dalgaard T.S."/>
            <person name="Juul-Madsen H.R."/>
        </authorList>
    </citation>
    <scope>NUCLEOTIDE SEQUENCE [LARGE SCALE GENOMIC DNA]</scope>
    <source>
        <strain evidence="2">3</strain>
    </source>
</reference>